<organism evidence="1 2">
    <name type="scientific">Araneus ventricosus</name>
    <name type="common">Orbweaver spider</name>
    <name type="synonym">Epeira ventricosa</name>
    <dbReference type="NCBI Taxonomy" id="182803"/>
    <lineage>
        <taxon>Eukaryota</taxon>
        <taxon>Metazoa</taxon>
        <taxon>Ecdysozoa</taxon>
        <taxon>Arthropoda</taxon>
        <taxon>Chelicerata</taxon>
        <taxon>Arachnida</taxon>
        <taxon>Araneae</taxon>
        <taxon>Araneomorphae</taxon>
        <taxon>Entelegynae</taxon>
        <taxon>Araneoidea</taxon>
        <taxon>Araneidae</taxon>
        <taxon>Araneus</taxon>
    </lineage>
</organism>
<accession>A0A4Y2L6F9</accession>
<dbReference type="EMBL" id="BGPR01005446">
    <property type="protein sequence ID" value="GBN10265.1"/>
    <property type="molecule type" value="Genomic_DNA"/>
</dbReference>
<sequence length="116" mass="12853">MQMSLAVGEKESPAEVKGIIHFLVKDKEGKFSAIILKDALYNPNLRRNLLSGGKLERLGINFVGRSPRTVESTPKPIAEIGEITHMVLEPSLGQNVTPCKSVDWVRRLFLVAMVPE</sequence>
<gene>
    <name evidence="1" type="ORF">AVEN_153176_1</name>
</gene>
<proteinExistence type="predicted"/>
<evidence type="ECO:0000313" key="2">
    <source>
        <dbReference type="Proteomes" id="UP000499080"/>
    </source>
</evidence>
<comment type="caution">
    <text evidence="1">The sequence shown here is derived from an EMBL/GenBank/DDBJ whole genome shotgun (WGS) entry which is preliminary data.</text>
</comment>
<evidence type="ECO:0000313" key="1">
    <source>
        <dbReference type="EMBL" id="GBN10265.1"/>
    </source>
</evidence>
<protein>
    <submittedName>
        <fullName evidence="1">Uncharacterized protein</fullName>
    </submittedName>
</protein>
<dbReference type="AlphaFoldDB" id="A0A4Y2L6F9"/>
<dbReference type="Proteomes" id="UP000499080">
    <property type="component" value="Unassembled WGS sequence"/>
</dbReference>
<name>A0A4Y2L6F9_ARAVE</name>
<keyword evidence="2" id="KW-1185">Reference proteome</keyword>
<reference evidence="1 2" key="1">
    <citation type="journal article" date="2019" name="Sci. Rep.">
        <title>Orb-weaving spider Araneus ventricosus genome elucidates the spidroin gene catalogue.</title>
        <authorList>
            <person name="Kono N."/>
            <person name="Nakamura H."/>
            <person name="Ohtoshi R."/>
            <person name="Moran D.A.P."/>
            <person name="Shinohara A."/>
            <person name="Yoshida Y."/>
            <person name="Fujiwara M."/>
            <person name="Mori M."/>
            <person name="Tomita M."/>
            <person name="Arakawa K."/>
        </authorList>
    </citation>
    <scope>NUCLEOTIDE SEQUENCE [LARGE SCALE GENOMIC DNA]</scope>
</reference>
<dbReference type="OrthoDB" id="8060515at2759"/>